<dbReference type="Proteomes" id="UP000185221">
    <property type="component" value="Unassembled WGS sequence"/>
</dbReference>
<dbReference type="AlphaFoldDB" id="A0A1N6E557"/>
<protein>
    <submittedName>
        <fullName evidence="1">Uncharacterized protein</fullName>
    </submittedName>
</protein>
<accession>A0A1N6E557</accession>
<dbReference type="OrthoDB" id="824944at2"/>
<keyword evidence="2" id="KW-1185">Reference proteome</keyword>
<proteinExistence type="predicted"/>
<gene>
    <name evidence="1" type="ORF">SAMN05444394_1727</name>
</gene>
<evidence type="ECO:0000313" key="1">
    <source>
        <dbReference type="EMBL" id="SIN78144.1"/>
    </source>
</evidence>
<organism evidence="1 2">
    <name type="scientific">Algoriphagus halophilus</name>
    <dbReference type="NCBI Taxonomy" id="226505"/>
    <lineage>
        <taxon>Bacteria</taxon>
        <taxon>Pseudomonadati</taxon>
        <taxon>Bacteroidota</taxon>
        <taxon>Cytophagia</taxon>
        <taxon>Cytophagales</taxon>
        <taxon>Cyclobacteriaceae</taxon>
        <taxon>Algoriphagus</taxon>
    </lineage>
</organism>
<evidence type="ECO:0000313" key="2">
    <source>
        <dbReference type="Proteomes" id="UP000185221"/>
    </source>
</evidence>
<dbReference type="RefSeq" id="WP_074224427.1">
    <property type="nucleotide sequence ID" value="NZ_FSRC01000001.1"/>
</dbReference>
<reference evidence="2" key="1">
    <citation type="submission" date="2016-11" db="EMBL/GenBank/DDBJ databases">
        <authorList>
            <person name="Varghese N."/>
            <person name="Submissions S."/>
        </authorList>
    </citation>
    <scope>NUCLEOTIDE SEQUENCE [LARGE SCALE GENOMIC DNA]</scope>
    <source>
        <strain evidence="2">DSM 15292</strain>
    </source>
</reference>
<dbReference type="EMBL" id="FSRC01000001">
    <property type="protein sequence ID" value="SIN78144.1"/>
    <property type="molecule type" value="Genomic_DNA"/>
</dbReference>
<sequence>MKNYLFIIFLSAIILNTSCDSRTNEEALFADVDQAVELSNPHARMGSSSGGIGSGKANFNYGIAENAYQGVMMTLPPSKVEEMVRSSRSREFFLASMIRKSLTIFDSTLIKRGATFSDAAKRNHSATAGDEHEIEYDIAMGPLAAISGYLKLDDIKGESTEKEYPFAKIFSGNGATSAPSRSPWEDSIPPIKKPELEETAEFVLGLNARNIDPISLDQAMEALEIGYGVDPVAVGLLLPAVQSAREAARNSNARGKADILIESLGFYGLNLEDDLSNMYKIGGMGSIGMLASEKYDASGDVDWATIQLNRKKFEVEMFFLWSRFWENSQSSPTSGR</sequence>
<name>A0A1N6E557_9BACT</name>